<accession>A0A9D1LCX3</accession>
<comment type="caution">
    <text evidence="2">The sequence shown here is derived from an EMBL/GenBank/DDBJ whole genome shotgun (WGS) entry which is preliminary data.</text>
</comment>
<feature type="transmembrane region" description="Helical" evidence="1">
    <location>
        <begin position="53"/>
        <end position="72"/>
    </location>
</feature>
<keyword evidence="1" id="KW-0472">Membrane</keyword>
<reference evidence="2" key="2">
    <citation type="journal article" date="2021" name="PeerJ">
        <title>Extensive microbial diversity within the chicken gut microbiome revealed by metagenomics and culture.</title>
        <authorList>
            <person name="Gilroy R."/>
            <person name="Ravi A."/>
            <person name="Getino M."/>
            <person name="Pursley I."/>
            <person name="Horton D.L."/>
            <person name="Alikhan N.F."/>
            <person name="Baker D."/>
            <person name="Gharbi K."/>
            <person name="Hall N."/>
            <person name="Watson M."/>
            <person name="Adriaenssens E.M."/>
            <person name="Foster-Nyarko E."/>
            <person name="Jarju S."/>
            <person name="Secka A."/>
            <person name="Antonio M."/>
            <person name="Oren A."/>
            <person name="Chaudhuri R.R."/>
            <person name="La Ragione R."/>
            <person name="Hildebrand F."/>
            <person name="Pallen M.J."/>
        </authorList>
    </citation>
    <scope>NUCLEOTIDE SEQUENCE</scope>
    <source>
        <strain evidence="2">ChiHcec3-11533</strain>
    </source>
</reference>
<keyword evidence="1" id="KW-1133">Transmembrane helix</keyword>
<dbReference type="Proteomes" id="UP000824072">
    <property type="component" value="Unassembled WGS sequence"/>
</dbReference>
<evidence type="ECO:0000313" key="2">
    <source>
        <dbReference type="EMBL" id="HIU34196.1"/>
    </source>
</evidence>
<dbReference type="AlphaFoldDB" id="A0A9D1LCX3"/>
<gene>
    <name evidence="2" type="ORF">IAB02_06495</name>
</gene>
<feature type="transmembrane region" description="Helical" evidence="1">
    <location>
        <begin position="21"/>
        <end position="47"/>
    </location>
</feature>
<sequence>MDDFLEQVVGRKKRLAHEIAFYGLWGIVPVAGIFSCISLTDIFAASAQGGVQFRFPALLQAVLGALIAFAAWRGALGMRVEYDYTFTNGILDVARVLNGRRRVPLASVETSAFKCAGAVGSNRYRACAGEKGLKIHSWYLNRDAKRYFFCFEKDGVRQMMLLELNDAMAERIFQPRYLRSDVWDGEKAGQ</sequence>
<organism evidence="2 3">
    <name type="scientific">Candidatus Pullichristensenella excrementigallinarum</name>
    <dbReference type="NCBI Taxonomy" id="2840907"/>
    <lineage>
        <taxon>Bacteria</taxon>
        <taxon>Bacillati</taxon>
        <taxon>Bacillota</taxon>
        <taxon>Clostridia</taxon>
        <taxon>Candidatus Pullichristensenella</taxon>
    </lineage>
</organism>
<proteinExistence type="predicted"/>
<name>A0A9D1LCX3_9FIRM</name>
<protein>
    <submittedName>
        <fullName evidence="2">Uncharacterized protein</fullName>
    </submittedName>
</protein>
<evidence type="ECO:0000256" key="1">
    <source>
        <dbReference type="SAM" id="Phobius"/>
    </source>
</evidence>
<dbReference type="EMBL" id="DVMU01000145">
    <property type="protein sequence ID" value="HIU34196.1"/>
    <property type="molecule type" value="Genomic_DNA"/>
</dbReference>
<reference evidence="2" key="1">
    <citation type="submission" date="2020-10" db="EMBL/GenBank/DDBJ databases">
        <authorList>
            <person name="Gilroy R."/>
        </authorList>
    </citation>
    <scope>NUCLEOTIDE SEQUENCE</scope>
    <source>
        <strain evidence="2">ChiHcec3-11533</strain>
    </source>
</reference>
<keyword evidence="1" id="KW-0812">Transmembrane</keyword>
<evidence type="ECO:0000313" key="3">
    <source>
        <dbReference type="Proteomes" id="UP000824072"/>
    </source>
</evidence>